<reference evidence="1 2" key="1">
    <citation type="submission" date="2020-08" db="EMBL/GenBank/DDBJ databases">
        <title>Genomic Encyclopedia of Type Strains, Phase IV (KMG-IV): sequencing the most valuable type-strain genomes for metagenomic binning, comparative biology and taxonomic classification.</title>
        <authorList>
            <person name="Goeker M."/>
        </authorList>
    </citation>
    <scope>NUCLEOTIDE SEQUENCE [LARGE SCALE GENOMIC DNA]</scope>
    <source>
        <strain evidence="1 2">DSM 26287</strain>
    </source>
</reference>
<evidence type="ECO:0000313" key="2">
    <source>
        <dbReference type="Proteomes" id="UP000537141"/>
    </source>
</evidence>
<comment type="caution">
    <text evidence="1">The sequence shown here is derived from an EMBL/GenBank/DDBJ whole genome shotgun (WGS) entry which is preliminary data.</text>
</comment>
<proteinExistence type="predicted"/>
<dbReference type="AlphaFoldDB" id="A0A7X0NGP4"/>
<accession>A0A7X0NGP4</accession>
<dbReference type="EMBL" id="JACHHU010000010">
    <property type="protein sequence ID" value="MBB6543145.1"/>
    <property type="molecule type" value="Genomic_DNA"/>
</dbReference>
<keyword evidence="2" id="KW-1185">Reference proteome</keyword>
<evidence type="ECO:0000313" key="1">
    <source>
        <dbReference type="EMBL" id="MBB6543145.1"/>
    </source>
</evidence>
<dbReference type="RefSeq" id="WP_184423944.1">
    <property type="nucleotide sequence ID" value="NZ_BAABLB010000028.1"/>
</dbReference>
<gene>
    <name evidence="1" type="ORF">HNQ55_001652</name>
</gene>
<protein>
    <submittedName>
        <fullName evidence="1">Uncharacterized protein</fullName>
    </submittedName>
</protein>
<dbReference type="Proteomes" id="UP000537141">
    <property type="component" value="Unassembled WGS sequence"/>
</dbReference>
<sequence>MKKRQLFNALNKLERQAIKTTNANKLNMNKSSEAKQWTQKWQLANQLQNVEQTIPRAFHYSIPPLI</sequence>
<name>A0A7X0NGP4_9GAMM</name>
<organism evidence="1 2">
    <name type="scientific">Thalassotalea piscium</name>
    <dbReference type="NCBI Taxonomy" id="1230533"/>
    <lineage>
        <taxon>Bacteria</taxon>
        <taxon>Pseudomonadati</taxon>
        <taxon>Pseudomonadota</taxon>
        <taxon>Gammaproteobacteria</taxon>
        <taxon>Alteromonadales</taxon>
        <taxon>Colwelliaceae</taxon>
        <taxon>Thalassotalea</taxon>
    </lineage>
</organism>